<evidence type="ECO:0000259" key="3">
    <source>
        <dbReference type="PROSITE" id="PS50977"/>
    </source>
</evidence>
<dbReference type="RefSeq" id="WP_105247086.1">
    <property type="nucleotide sequence ID" value="NZ_PSZM01000040.1"/>
</dbReference>
<sequence>MKQTECTDTKKKILLQAFLLFSKKPYDEVTFSDLELATGLSRGAILYHVKTKINLFNEVIESSLFSRSSTLEIQIQEKDCLKNFILEFIHNCEVAMKTMRSYGLKNINRAHFNIESQALYYYANYAEISKQWVATEIKIWQQVIKKAIEKEEIIEVDSEAMALVFEKIYLGHAYTDVTSENGCDTELLKRELFTIYELIKRK</sequence>
<keyword evidence="1 2" id="KW-0238">DNA-binding</keyword>
<protein>
    <recommendedName>
        <fullName evidence="3">HTH tetR-type domain-containing protein</fullName>
    </recommendedName>
</protein>
<dbReference type="InterPro" id="IPR009057">
    <property type="entry name" value="Homeodomain-like_sf"/>
</dbReference>
<reference evidence="4 5" key="1">
    <citation type="submission" date="2018-02" db="EMBL/GenBank/DDBJ databases">
        <title>Genome sequences of Apibacter spp., gut symbionts of Asian honey bees.</title>
        <authorList>
            <person name="Kwong W.K."/>
            <person name="Steele M.I."/>
            <person name="Moran N.A."/>
        </authorList>
    </citation>
    <scope>NUCLEOTIDE SEQUENCE [LARGE SCALE GENOMIC DNA]</scope>
    <source>
        <strain evidence="5">wkB301</strain>
    </source>
</reference>
<dbReference type="OrthoDB" id="9798857at2"/>
<dbReference type="AlphaFoldDB" id="A0A2S8AAU0"/>
<name>A0A2S8AAU0_9FLAO</name>
<organism evidence="4 5">
    <name type="scientific">Apibacter adventoris</name>
    <dbReference type="NCBI Taxonomy" id="1679466"/>
    <lineage>
        <taxon>Bacteria</taxon>
        <taxon>Pseudomonadati</taxon>
        <taxon>Bacteroidota</taxon>
        <taxon>Flavobacteriia</taxon>
        <taxon>Flavobacteriales</taxon>
        <taxon>Weeksellaceae</taxon>
        <taxon>Apibacter</taxon>
    </lineage>
</organism>
<dbReference type="Pfam" id="PF00440">
    <property type="entry name" value="TetR_N"/>
    <property type="match status" value="1"/>
</dbReference>
<dbReference type="PROSITE" id="PS50977">
    <property type="entry name" value="HTH_TETR_2"/>
    <property type="match status" value="1"/>
</dbReference>
<accession>A0A2S8AAU0</accession>
<dbReference type="Proteomes" id="UP000238042">
    <property type="component" value="Unassembled WGS sequence"/>
</dbReference>
<dbReference type="Gene3D" id="1.10.357.10">
    <property type="entry name" value="Tetracycline Repressor, domain 2"/>
    <property type="match status" value="1"/>
</dbReference>
<evidence type="ECO:0000313" key="5">
    <source>
        <dbReference type="Proteomes" id="UP000238042"/>
    </source>
</evidence>
<dbReference type="GO" id="GO:0003677">
    <property type="term" value="F:DNA binding"/>
    <property type="evidence" value="ECO:0007669"/>
    <property type="project" value="UniProtKB-UniRule"/>
</dbReference>
<feature type="DNA-binding region" description="H-T-H motif" evidence="2">
    <location>
        <begin position="30"/>
        <end position="49"/>
    </location>
</feature>
<dbReference type="EMBL" id="PSZM01000040">
    <property type="protein sequence ID" value="PQL91715.1"/>
    <property type="molecule type" value="Genomic_DNA"/>
</dbReference>
<dbReference type="InterPro" id="IPR001647">
    <property type="entry name" value="HTH_TetR"/>
</dbReference>
<keyword evidence="5" id="KW-1185">Reference proteome</keyword>
<evidence type="ECO:0000256" key="2">
    <source>
        <dbReference type="PROSITE-ProRule" id="PRU00335"/>
    </source>
</evidence>
<evidence type="ECO:0000256" key="1">
    <source>
        <dbReference type="ARBA" id="ARBA00023125"/>
    </source>
</evidence>
<feature type="domain" description="HTH tetR-type" evidence="3">
    <location>
        <begin position="7"/>
        <end position="67"/>
    </location>
</feature>
<proteinExistence type="predicted"/>
<gene>
    <name evidence="4" type="ORF">C4S77_07905</name>
</gene>
<dbReference type="SUPFAM" id="SSF46689">
    <property type="entry name" value="Homeodomain-like"/>
    <property type="match status" value="1"/>
</dbReference>
<comment type="caution">
    <text evidence="4">The sequence shown here is derived from an EMBL/GenBank/DDBJ whole genome shotgun (WGS) entry which is preliminary data.</text>
</comment>
<evidence type="ECO:0000313" key="4">
    <source>
        <dbReference type="EMBL" id="PQL91715.1"/>
    </source>
</evidence>